<reference evidence="2 3" key="1">
    <citation type="journal article" date="2015" name="Nat. Commun.">
        <title>Lucilia cuprina genome unlocks parasitic fly biology to underpin future interventions.</title>
        <authorList>
            <person name="Anstead C.A."/>
            <person name="Korhonen P.K."/>
            <person name="Young N.D."/>
            <person name="Hall R.S."/>
            <person name="Jex A.R."/>
            <person name="Murali S.C."/>
            <person name="Hughes D.S."/>
            <person name="Lee S.F."/>
            <person name="Perry T."/>
            <person name="Stroehlein A.J."/>
            <person name="Ansell B.R."/>
            <person name="Breugelmans B."/>
            <person name="Hofmann A."/>
            <person name="Qu J."/>
            <person name="Dugan S."/>
            <person name="Lee S.L."/>
            <person name="Chao H."/>
            <person name="Dinh H."/>
            <person name="Han Y."/>
            <person name="Doddapaneni H.V."/>
            <person name="Worley K.C."/>
            <person name="Muzny D.M."/>
            <person name="Ioannidis P."/>
            <person name="Waterhouse R.M."/>
            <person name="Zdobnov E.M."/>
            <person name="James P.J."/>
            <person name="Bagnall N.H."/>
            <person name="Kotze A.C."/>
            <person name="Gibbs R.A."/>
            <person name="Richards S."/>
            <person name="Batterham P."/>
            <person name="Gasser R.B."/>
        </authorList>
    </citation>
    <scope>NUCLEOTIDE SEQUENCE [LARGE SCALE GENOMIC DNA]</scope>
    <source>
        <strain evidence="2 3">LS</strain>
        <tissue evidence="2">Full body</tissue>
    </source>
</reference>
<name>A0A0L0BTL9_LUCCU</name>
<feature type="region of interest" description="Disordered" evidence="1">
    <location>
        <begin position="98"/>
        <end position="127"/>
    </location>
</feature>
<evidence type="ECO:0000313" key="3">
    <source>
        <dbReference type="Proteomes" id="UP000037069"/>
    </source>
</evidence>
<gene>
    <name evidence="2" type="ORF">FF38_00515</name>
</gene>
<dbReference type="Proteomes" id="UP000037069">
    <property type="component" value="Unassembled WGS sequence"/>
</dbReference>
<organism evidence="2 3">
    <name type="scientific">Lucilia cuprina</name>
    <name type="common">Green bottle fly</name>
    <name type="synonym">Australian sheep blowfly</name>
    <dbReference type="NCBI Taxonomy" id="7375"/>
    <lineage>
        <taxon>Eukaryota</taxon>
        <taxon>Metazoa</taxon>
        <taxon>Ecdysozoa</taxon>
        <taxon>Arthropoda</taxon>
        <taxon>Hexapoda</taxon>
        <taxon>Insecta</taxon>
        <taxon>Pterygota</taxon>
        <taxon>Neoptera</taxon>
        <taxon>Endopterygota</taxon>
        <taxon>Diptera</taxon>
        <taxon>Brachycera</taxon>
        <taxon>Muscomorpha</taxon>
        <taxon>Oestroidea</taxon>
        <taxon>Calliphoridae</taxon>
        <taxon>Luciliinae</taxon>
        <taxon>Lucilia</taxon>
    </lineage>
</organism>
<feature type="compositionally biased region" description="Basic and acidic residues" evidence="1">
    <location>
        <begin position="154"/>
        <end position="167"/>
    </location>
</feature>
<protein>
    <submittedName>
        <fullName evidence="2">Uncharacterized protein</fullName>
    </submittedName>
</protein>
<evidence type="ECO:0000313" key="2">
    <source>
        <dbReference type="EMBL" id="KNC23361.1"/>
    </source>
</evidence>
<comment type="caution">
    <text evidence="2">The sequence shown here is derived from an EMBL/GenBank/DDBJ whole genome shotgun (WGS) entry which is preliminary data.</text>
</comment>
<dbReference type="EMBL" id="JRES01001357">
    <property type="protein sequence ID" value="KNC23361.1"/>
    <property type="molecule type" value="Genomic_DNA"/>
</dbReference>
<sequence length="193" mass="20585">MPLVLDPAPFLRELNYRWISTTGGLLAHHLEPPEPRRRHASNYTSLEGTSFEIKPRSVCLKFSGSLVPAAQGGARAGHQSSISSDCNVTPVSLARVTQNATSNSAQQSPLGRNSVTKKASPACNNVKTTKTGQKSVAVYHEGTKTSSVPEGMEPDPKPEALEHDVDGTKTGPKSVTVEHKAPTMVSDFARLGD</sequence>
<proteinExistence type="predicted"/>
<accession>A0A0L0BTL9</accession>
<evidence type="ECO:0000256" key="1">
    <source>
        <dbReference type="SAM" id="MobiDB-lite"/>
    </source>
</evidence>
<keyword evidence="3" id="KW-1185">Reference proteome</keyword>
<feature type="region of interest" description="Disordered" evidence="1">
    <location>
        <begin position="143"/>
        <end position="193"/>
    </location>
</feature>
<dbReference type="AlphaFoldDB" id="A0A0L0BTL9"/>